<evidence type="ECO:0008006" key="5">
    <source>
        <dbReference type="Google" id="ProtNLM"/>
    </source>
</evidence>
<keyword evidence="4" id="KW-1185">Reference proteome</keyword>
<dbReference type="AlphaFoldDB" id="A0A542ZM78"/>
<organism evidence="3 4">
    <name type="scientific">Oryzihumus leptocrescens</name>
    <dbReference type="NCBI Taxonomy" id="297536"/>
    <lineage>
        <taxon>Bacteria</taxon>
        <taxon>Bacillati</taxon>
        <taxon>Actinomycetota</taxon>
        <taxon>Actinomycetes</taxon>
        <taxon>Micrococcales</taxon>
        <taxon>Intrasporangiaceae</taxon>
        <taxon>Oryzihumus</taxon>
    </lineage>
</organism>
<sequence length="202" mass="20381">MPRTARLPRRALAAAGVAAAALSLSACGTAAAQGPGRAADRVAPPAGDGRLVLVSGRDDHGEVAEPAVALSATVQGTRTVASVPDGTLARVVASDGQWQEVQSLDGASARGWVDDFHLRGVVHLVGPAPTCAPRFAPGRLAPGTQAVVLGVGSGGTLRVRTVATRPLTGLVPRADVRELPPAGPDCGDGTDPRTDHHGSHHH</sequence>
<dbReference type="EMBL" id="VFOQ01000001">
    <property type="protein sequence ID" value="TQL61441.1"/>
    <property type="molecule type" value="Genomic_DNA"/>
</dbReference>
<evidence type="ECO:0000313" key="3">
    <source>
        <dbReference type="EMBL" id="TQL61441.1"/>
    </source>
</evidence>
<evidence type="ECO:0000256" key="2">
    <source>
        <dbReference type="SAM" id="SignalP"/>
    </source>
</evidence>
<feature type="region of interest" description="Disordered" evidence="1">
    <location>
        <begin position="175"/>
        <end position="202"/>
    </location>
</feature>
<evidence type="ECO:0000313" key="4">
    <source>
        <dbReference type="Proteomes" id="UP000319514"/>
    </source>
</evidence>
<evidence type="ECO:0000256" key="1">
    <source>
        <dbReference type="SAM" id="MobiDB-lite"/>
    </source>
</evidence>
<accession>A0A542ZM78</accession>
<proteinExistence type="predicted"/>
<reference evidence="3 4" key="1">
    <citation type="submission" date="2019-06" db="EMBL/GenBank/DDBJ databases">
        <title>Sequencing the genomes of 1000 actinobacteria strains.</title>
        <authorList>
            <person name="Klenk H.-P."/>
        </authorList>
    </citation>
    <scope>NUCLEOTIDE SEQUENCE [LARGE SCALE GENOMIC DNA]</scope>
    <source>
        <strain evidence="3 4">DSM 18082</strain>
    </source>
</reference>
<comment type="caution">
    <text evidence="3">The sequence shown here is derived from an EMBL/GenBank/DDBJ whole genome shotgun (WGS) entry which is preliminary data.</text>
</comment>
<keyword evidence="2" id="KW-0732">Signal</keyword>
<feature type="compositionally biased region" description="Basic and acidic residues" evidence="1">
    <location>
        <begin position="190"/>
        <end position="202"/>
    </location>
</feature>
<feature type="signal peptide" evidence="2">
    <location>
        <begin position="1"/>
        <end position="32"/>
    </location>
</feature>
<name>A0A542ZM78_9MICO</name>
<feature type="chain" id="PRO_5022069258" description="SH3 domain-containing protein" evidence="2">
    <location>
        <begin position="33"/>
        <end position="202"/>
    </location>
</feature>
<protein>
    <recommendedName>
        <fullName evidence="5">SH3 domain-containing protein</fullName>
    </recommendedName>
</protein>
<dbReference type="Proteomes" id="UP000319514">
    <property type="component" value="Unassembled WGS sequence"/>
</dbReference>
<dbReference type="PROSITE" id="PS51257">
    <property type="entry name" value="PROKAR_LIPOPROTEIN"/>
    <property type="match status" value="1"/>
</dbReference>
<gene>
    <name evidence="3" type="ORF">FB474_2852</name>
</gene>